<keyword evidence="3" id="KW-1185">Reference proteome</keyword>
<name>A0AAV6WDV5_9LAMI</name>
<dbReference type="EMBL" id="WHWC01000014">
    <property type="protein sequence ID" value="KAG8369416.1"/>
    <property type="molecule type" value="Genomic_DNA"/>
</dbReference>
<evidence type="ECO:0000313" key="3">
    <source>
        <dbReference type="Proteomes" id="UP000826271"/>
    </source>
</evidence>
<dbReference type="Pfam" id="PF21530">
    <property type="entry name" value="Pif1_2B_dom"/>
    <property type="match status" value="1"/>
</dbReference>
<gene>
    <name evidence="2" type="ORF">BUALT_Bualt14G0008800</name>
</gene>
<dbReference type="PANTHER" id="PTHR10492">
    <property type="match status" value="1"/>
</dbReference>
<organism evidence="2 3">
    <name type="scientific">Buddleja alternifolia</name>
    <dbReference type="NCBI Taxonomy" id="168488"/>
    <lineage>
        <taxon>Eukaryota</taxon>
        <taxon>Viridiplantae</taxon>
        <taxon>Streptophyta</taxon>
        <taxon>Embryophyta</taxon>
        <taxon>Tracheophyta</taxon>
        <taxon>Spermatophyta</taxon>
        <taxon>Magnoliopsida</taxon>
        <taxon>eudicotyledons</taxon>
        <taxon>Gunneridae</taxon>
        <taxon>Pentapetalae</taxon>
        <taxon>asterids</taxon>
        <taxon>lamiids</taxon>
        <taxon>Lamiales</taxon>
        <taxon>Scrophulariaceae</taxon>
        <taxon>Buddlejeae</taxon>
        <taxon>Buddleja</taxon>
    </lineage>
</organism>
<dbReference type="AlphaFoldDB" id="A0AAV6WDV5"/>
<accession>A0AAV6WDV5</accession>
<comment type="caution">
    <text evidence="2">The sequence shown here is derived from an EMBL/GenBank/DDBJ whole genome shotgun (WGS) entry which is preliminary data.</text>
</comment>
<dbReference type="InterPro" id="IPR049163">
    <property type="entry name" value="Pif1-like_2B_dom"/>
</dbReference>
<dbReference type="InterPro" id="IPR027417">
    <property type="entry name" value="P-loop_NTPase"/>
</dbReference>
<reference evidence="2" key="1">
    <citation type="submission" date="2019-10" db="EMBL/GenBank/DDBJ databases">
        <authorList>
            <person name="Zhang R."/>
            <person name="Pan Y."/>
            <person name="Wang J."/>
            <person name="Ma R."/>
            <person name="Yu S."/>
        </authorList>
    </citation>
    <scope>NUCLEOTIDE SEQUENCE</scope>
    <source>
        <strain evidence="2">LA-IB0</strain>
        <tissue evidence="2">Leaf</tissue>
    </source>
</reference>
<evidence type="ECO:0000313" key="2">
    <source>
        <dbReference type="EMBL" id="KAG8369416.1"/>
    </source>
</evidence>
<feature type="domain" description="DNA helicase Pif1-like 2B" evidence="1">
    <location>
        <begin position="59"/>
        <end position="103"/>
    </location>
</feature>
<evidence type="ECO:0000259" key="1">
    <source>
        <dbReference type="Pfam" id="PF21530"/>
    </source>
</evidence>
<proteinExistence type="predicted"/>
<dbReference type="Proteomes" id="UP000826271">
    <property type="component" value="Unassembled WGS sequence"/>
</dbReference>
<dbReference type="SUPFAM" id="SSF52540">
    <property type="entry name" value="P-loop containing nucleoside triphosphate hydrolases"/>
    <property type="match status" value="1"/>
</dbReference>
<sequence length="150" mass="17044">MVDYVNDADYMVSRVIITPRNIDVDNINQMLIGLFPGEERVYTSWDSVEDDNNNLYTAEFLNSLSPSGLPPHRLTLKRGFPIMLLRNVARELGLCNGTRLICRNLAANFSDAEIMTRPHQGDHFSTTPNCTPNDVAHIKELDEQMEAWYG</sequence>
<protein>
    <recommendedName>
        <fullName evidence="1">DNA helicase Pif1-like 2B domain-containing protein</fullName>
    </recommendedName>
</protein>
<dbReference type="PANTHER" id="PTHR10492:SF94">
    <property type="entry name" value="ATP-DEPENDENT DNA HELICASE"/>
    <property type="match status" value="1"/>
</dbReference>